<dbReference type="InterPro" id="IPR014044">
    <property type="entry name" value="CAP_dom"/>
</dbReference>
<dbReference type="InterPro" id="IPR018244">
    <property type="entry name" value="Allrgn_V5/Tpx1_CS"/>
</dbReference>
<dbReference type="OrthoDB" id="337038at2759"/>
<dbReference type="InterPro" id="IPR035940">
    <property type="entry name" value="CAP_sf"/>
</dbReference>
<dbReference type="SUPFAM" id="SSF55797">
    <property type="entry name" value="PR-1-like"/>
    <property type="match status" value="1"/>
</dbReference>
<dbReference type="Proteomes" id="UP000504607">
    <property type="component" value="Chromosome 1"/>
</dbReference>
<evidence type="ECO:0000313" key="3">
    <source>
        <dbReference type="RefSeq" id="XP_010904535.1"/>
    </source>
</evidence>
<evidence type="ECO:0000259" key="1">
    <source>
        <dbReference type="SMART" id="SM00198"/>
    </source>
</evidence>
<dbReference type="AlphaFoldDB" id="A0A6I9Q845"/>
<dbReference type="Gene3D" id="3.40.33.10">
    <property type="entry name" value="CAP"/>
    <property type="match status" value="1"/>
</dbReference>
<dbReference type="CDD" id="cd05381">
    <property type="entry name" value="CAP_PR-1"/>
    <property type="match status" value="1"/>
</dbReference>
<keyword evidence="2" id="KW-1185">Reference proteome</keyword>
<name>A0A6I9Q845_ELAGV</name>
<dbReference type="PROSITE" id="PS01009">
    <property type="entry name" value="CRISP_1"/>
    <property type="match status" value="1"/>
</dbReference>
<feature type="domain" description="SCP" evidence="1">
    <location>
        <begin position="13"/>
        <end position="137"/>
    </location>
</feature>
<dbReference type="InParanoid" id="A0A6I9Q845"/>
<dbReference type="PRINTS" id="PR00837">
    <property type="entry name" value="V5TPXLIKE"/>
</dbReference>
<proteinExistence type="predicted"/>
<dbReference type="RefSeq" id="XP_010904535.1">
    <property type="nucleotide sequence ID" value="XM_010906233.2"/>
</dbReference>
<dbReference type="KEGG" id="egu:105031929"/>
<protein>
    <submittedName>
        <fullName evidence="3">Pathogenesis-related protein 1B-like</fullName>
    </submittedName>
</protein>
<evidence type="ECO:0000313" key="2">
    <source>
        <dbReference type="Proteomes" id="UP000504607"/>
    </source>
</evidence>
<dbReference type="PROSITE" id="PS01010">
    <property type="entry name" value="CRISP_2"/>
    <property type="match status" value="1"/>
</dbReference>
<reference evidence="3" key="1">
    <citation type="submission" date="2025-08" db="UniProtKB">
        <authorList>
            <consortium name="RefSeq"/>
        </authorList>
    </citation>
    <scope>IDENTIFICATION</scope>
</reference>
<organism evidence="2 3">
    <name type="scientific">Elaeis guineensis var. tenera</name>
    <name type="common">Oil palm</name>
    <dbReference type="NCBI Taxonomy" id="51953"/>
    <lineage>
        <taxon>Eukaryota</taxon>
        <taxon>Viridiplantae</taxon>
        <taxon>Streptophyta</taxon>
        <taxon>Embryophyta</taxon>
        <taxon>Tracheophyta</taxon>
        <taxon>Spermatophyta</taxon>
        <taxon>Magnoliopsida</taxon>
        <taxon>Liliopsida</taxon>
        <taxon>Arecaceae</taxon>
        <taxon>Arecoideae</taxon>
        <taxon>Cocoseae</taxon>
        <taxon>Elaeidinae</taxon>
        <taxon>Elaeis</taxon>
    </lineage>
</organism>
<gene>
    <name evidence="3" type="primary">LOC105031929</name>
</gene>
<dbReference type="GO" id="GO:0005576">
    <property type="term" value="C:extracellular region"/>
    <property type="evidence" value="ECO:0007669"/>
    <property type="project" value="InterPro"/>
</dbReference>
<sequence>MVVAMAHSTLAQNSHQDYVDAHNKARQEEPGVGPVSWNYANKRKRDCYLEHSYGPYGENLFSGWGKEFTAADAVEAWVSEKDWYDYYTNTCDRRGVCEHYTQVVWRNSTQIGCARVKCPRGDVFITCNYYPPGNVPGERPFSKEALAWHAQ</sequence>
<dbReference type="InterPro" id="IPR001283">
    <property type="entry name" value="CRISP-related"/>
</dbReference>
<dbReference type="Pfam" id="PF00188">
    <property type="entry name" value="CAP"/>
    <property type="match status" value="1"/>
</dbReference>
<dbReference type="GeneID" id="105031929"/>
<dbReference type="SMART" id="SM00198">
    <property type="entry name" value="SCP"/>
    <property type="match status" value="1"/>
</dbReference>
<dbReference type="FunFam" id="3.40.33.10:FF:000004">
    <property type="entry name" value="CAP, cysteine-rich secretory protein, antigen 5"/>
    <property type="match status" value="1"/>
</dbReference>
<dbReference type="PANTHER" id="PTHR10334">
    <property type="entry name" value="CYSTEINE-RICH SECRETORY PROTEIN-RELATED"/>
    <property type="match status" value="1"/>
</dbReference>
<accession>A0A6I9Q845</accession>